<dbReference type="SUPFAM" id="SSF57850">
    <property type="entry name" value="RING/U-box"/>
    <property type="match status" value="1"/>
</dbReference>
<dbReference type="PANTHER" id="PTHR46573:SF1">
    <property type="entry name" value="WD REPEAT, SAM AND U-BOX DOMAIN-CONTAINING PROTEIN 1"/>
    <property type="match status" value="1"/>
</dbReference>
<name>A0ABP0P1Y0_9DINO</name>
<proteinExistence type="predicted"/>
<keyword evidence="4" id="KW-1185">Reference proteome</keyword>
<dbReference type="Pfam" id="PF04564">
    <property type="entry name" value="U-box"/>
    <property type="match status" value="1"/>
</dbReference>
<feature type="compositionally biased region" description="Acidic residues" evidence="1">
    <location>
        <begin position="165"/>
        <end position="179"/>
    </location>
</feature>
<feature type="region of interest" description="Disordered" evidence="1">
    <location>
        <begin position="50"/>
        <end position="72"/>
    </location>
</feature>
<reference evidence="3 4" key="1">
    <citation type="submission" date="2024-02" db="EMBL/GenBank/DDBJ databases">
        <authorList>
            <person name="Chen Y."/>
            <person name="Shah S."/>
            <person name="Dougan E. K."/>
            <person name="Thang M."/>
            <person name="Chan C."/>
        </authorList>
    </citation>
    <scope>NUCLEOTIDE SEQUENCE [LARGE SCALE GENOMIC DNA]</scope>
</reference>
<dbReference type="EMBL" id="CAXAMN010022361">
    <property type="protein sequence ID" value="CAK9068705.1"/>
    <property type="molecule type" value="Genomic_DNA"/>
</dbReference>
<dbReference type="InterPro" id="IPR052085">
    <property type="entry name" value="WD-SAM-U-box"/>
</dbReference>
<feature type="compositionally biased region" description="Low complexity" evidence="1">
    <location>
        <begin position="201"/>
        <end position="214"/>
    </location>
</feature>
<comment type="caution">
    <text evidence="3">The sequence shown here is derived from an EMBL/GenBank/DDBJ whole genome shotgun (WGS) entry which is preliminary data.</text>
</comment>
<organism evidence="3 4">
    <name type="scientific">Durusdinium trenchii</name>
    <dbReference type="NCBI Taxonomy" id="1381693"/>
    <lineage>
        <taxon>Eukaryota</taxon>
        <taxon>Sar</taxon>
        <taxon>Alveolata</taxon>
        <taxon>Dinophyceae</taxon>
        <taxon>Suessiales</taxon>
        <taxon>Symbiodiniaceae</taxon>
        <taxon>Durusdinium</taxon>
    </lineage>
</organism>
<evidence type="ECO:0000256" key="1">
    <source>
        <dbReference type="SAM" id="MobiDB-lite"/>
    </source>
</evidence>
<evidence type="ECO:0000313" key="4">
    <source>
        <dbReference type="Proteomes" id="UP001642484"/>
    </source>
</evidence>
<evidence type="ECO:0000259" key="2">
    <source>
        <dbReference type="PROSITE" id="PS51698"/>
    </source>
</evidence>
<dbReference type="Proteomes" id="UP001642484">
    <property type="component" value="Unassembled WGS sequence"/>
</dbReference>
<dbReference type="InterPro" id="IPR003613">
    <property type="entry name" value="Ubox_domain"/>
</dbReference>
<dbReference type="SMART" id="SM00504">
    <property type="entry name" value="Ubox"/>
    <property type="match status" value="1"/>
</dbReference>
<protein>
    <recommendedName>
        <fullName evidence="2">U-box domain-containing protein</fullName>
    </recommendedName>
</protein>
<dbReference type="CDD" id="cd16655">
    <property type="entry name" value="RING-Ubox_WDSUB1-like"/>
    <property type="match status" value="1"/>
</dbReference>
<dbReference type="Gene3D" id="3.30.40.10">
    <property type="entry name" value="Zinc/RING finger domain, C3HC4 (zinc finger)"/>
    <property type="match status" value="1"/>
</dbReference>
<accession>A0ABP0P1Y0</accession>
<dbReference type="PROSITE" id="PS51698">
    <property type="entry name" value="U_BOX"/>
    <property type="match status" value="1"/>
</dbReference>
<feature type="domain" description="U-box" evidence="2">
    <location>
        <begin position="69"/>
        <end position="142"/>
    </location>
</feature>
<sequence>MQRLAAVGTERQALRALQQGCGAAVRQALQKSQERQRRRHALEYSAVEVEVASKPRPKSEANQTSSKAPMPSEYFCPISQEVMVDPVTTSDGHTYDRKPIEEWLRNNDTSPNTGLVLPNKTLIPNHNLRKLIQEASTAKEDSIEMELDNMICAMEVEGPLPQGEGQEEEDQLDDAEGEPLDGVRGFEKLAAKMGDVISNATTSPGTSQSPGSSSVAETAEPQSHEEQRKLRRLSSWLRKRLWKGRP</sequence>
<feature type="region of interest" description="Disordered" evidence="1">
    <location>
        <begin position="160"/>
        <end position="230"/>
    </location>
</feature>
<gene>
    <name evidence="3" type="ORF">CCMP2556_LOCUS33754</name>
</gene>
<dbReference type="InterPro" id="IPR013083">
    <property type="entry name" value="Znf_RING/FYVE/PHD"/>
</dbReference>
<dbReference type="PANTHER" id="PTHR46573">
    <property type="entry name" value="WD REPEAT, SAM AND U-BOX DOMAIN-CONTAINING PROTEIN 1"/>
    <property type="match status" value="1"/>
</dbReference>
<evidence type="ECO:0000313" key="3">
    <source>
        <dbReference type="EMBL" id="CAK9068705.1"/>
    </source>
</evidence>